<dbReference type="SUPFAM" id="SSF52540">
    <property type="entry name" value="P-loop containing nucleoside triphosphate hydrolases"/>
    <property type="match status" value="1"/>
</dbReference>
<keyword evidence="8 9" id="KW-0342">GTP-binding</keyword>
<dbReference type="InterPro" id="IPR014100">
    <property type="entry name" value="GTP-bd_Obg/CgtA"/>
</dbReference>
<dbReference type="InterPro" id="IPR005225">
    <property type="entry name" value="Small_GTP-bd"/>
</dbReference>
<dbReference type="NCBIfam" id="NF008954">
    <property type="entry name" value="PRK12296.1"/>
    <property type="match status" value="1"/>
</dbReference>
<dbReference type="GO" id="GO:0003924">
    <property type="term" value="F:GTPase activity"/>
    <property type="evidence" value="ECO:0007669"/>
    <property type="project" value="UniProtKB-UniRule"/>
</dbReference>
<comment type="function">
    <text evidence="9">An essential GTPase which binds GTP, GDP and possibly (p)ppGpp with moderate affinity, with high nucleotide exchange rates and a fairly low GTP hydrolysis rate. Plays a role in control of the cell cycle, stress response, ribosome biogenesis and in those bacteria that undergo differentiation, in morphogenesis control.</text>
</comment>
<dbReference type="InterPro" id="IPR027417">
    <property type="entry name" value="P-loop_NTPase"/>
</dbReference>
<dbReference type="PANTHER" id="PTHR11702">
    <property type="entry name" value="DEVELOPMENTALLY REGULATED GTP-BINDING PROTEIN-RELATED"/>
    <property type="match status" value="1"/>
</dbReference>
<dbReference type="InterPro" id="IPR006074">
    <property type="entry name" value="GTP1-OBG_CS"/>
</dbReference>
<feature type="binding site" evidence="9">
    <location>
        <begin position="281"/>
        <end position="284"/>
    </location>
    <ligand>
        <name>GTP</name>
        <dbReference type="ChEBI" id="CHEBI:37565"/>
    </ligand>
</feature>
<feature type="binding site" evidence="9">
    <location>
        <begin position="189"/>
        <end position="193"/>
    </location>
    <ligand>
        <name>GTP</name>
        <dbReference type="ChEBI" id="CHEBI:37565"/>
    </ligand>
</feature>
<feature type="domain" description="OCT" evidence="11">
    <location>
        <begin position="346"/>
        <end position="424"/>
    </location>
</feature>
<dbReference type="Gene3D" id="3.30.300.350">
    <property type="entry name" value="GTP-binding protein OBG, C-terminal domain"/>
    <property type="match status" value="1"/>
</dbReference>
<dbReference type="AlphaFoldDB" id="A0A926D6P9"/>
<evidence type="ECO:0000256" key="9">
    <source>
        <dbReference type="HAMAP-Rule" id="MF_01454"/>
    </source>
</evidence>
<dbReference type="PRINTS" id="PR00326">
    <property type="entry name" value="GTP1OBG"/>
</dbReference>
<dbReference type="NCBIfam" id="TIGR03595">
    <property type="entry name" value="Obg_CgtA_exten"/>
    <property type="match status" value="1"/>
</dbReference>
<evidence type="ECO:0000259" key="10">
    <source>
        <dbReference type="PROSITE" id="PS51710"/>
    </source>
</evidence>
<dbReference type="GO" id="GO:0042254">
    <property type="term" value="P:ribosome biogenesis"/>
    <property type="evidence" value="ECO:0007669"/>
    <property type="project" value="UniProtKB-UniRule"/>
</dbReference>
<keyword evidence="7 9" id="KW-0460">Magnesium</keyword>
<sequence>MFVDRADITIKAGNGGNGCVSFHREKYVANGGPDGGDGGKGGDVVFVASDHLRTLMDFRYKRKFTAGNGEDGKSDNRTGKNGLDLIVEVPVGTLVRDESGRILADMNEDGKRRVVMVGGKGGRGNARFATATRQAPRFAQEGEKVGERRVELELKSIADVGLVGFPNVGKSTLLSRTTKARPKIANYHFTTLTPNLGVVSLEGHESFVMADIPGLIEGAAEGAGLGHDFLRHVERTRMLIHVLDISGCEGRDPLEDYDQIMSELREYSEKLAARPKIVAANKTDLPDSEENLKRLKEKLEPEDVPVYAISAATGAGVNELMWAAVRMLREIPVDEESFAEAEDLLEAKVDQRAYEINRDSAGTYIVEGPLAEALMRRVNFEDSESLRYFQRVLIQRGVIDALRKAGAKDGDSVRVDELEFDFME</sequence>
<comment type="subunit">
    <text evidence="9">Monomer.</text>
</comment>
<dbReference type="Gene3D" id="2.70.210.12">
    <property type="entry name" value="GTP1/OBG domain"/>
    <property type="match status" value="1"/>
</dbReference>
<dbReference type="EC" id="3.6.5.-" evidence="9"/>
<dbReference type="SUPFAM" id="SSF102741">
    <property type="entry name" value="Obg GTP-binding protein C-terminal domain"/>
    <property type="match status" value="1"/>
</dbReference>
<evidence type="ECO:0000256" key="8">
    <source>
        <dbReference type="ARBA" id="ARBA00023134"/>
    </source>
</evidence>
<evidence type="ECO:0000256" key="2">
    <source>
        <dbReference type="ARBA" id="ARBA00007699"/>
    </source>
</evidence>
<protein>
    <recommendedName>
        <fullName evidence="9">GTPase Obg</fullName>
        <ecNumber evidence="9">3.6.5.-</ecNumber>
    </recommendedName>
    <alternativeName>
        <fullName evidence="9">GTP-binding protein Obg</fullName>
    </alternativeName>
</protein>
<evidence type="ECO:0000256" key="5">
    <source>
        <dbReference type="ARBA" id="ARBA00022741"/>
    </source>
</evidence>
<dbReference type="InterPro" id="IPR036346">
    <property type="entry name" value="GTP-bd_prot_GTP1/OBG_C_sf"/>
</dbReference>
<evidence type="ECO:0000313" key="13">
    <source>
        <dbReference type="EMBL" id="MBC8532389.1"/>
    </source>
</evidence>
<dbReference type="EMBL" id="JACRSR010000007">
    <property type="protein sequence ID" value="MBC8532389.1"/>
    <property type="molecule type" value="Genomic_DNA"/>
</dbReference>
<dbReference type="NCBIfam" id="NF008955">
    <property type="entry name" value="PRK12297.1"/>
    <property type="match status" value="1"/>
</dbReference>
<keyword evidence="4 9" id="KW-0479">Metal-binding</keyword>
<feature type="binding site" evidence="9">
    <location>
        <begin position="310"/>
        <end position="312"/>
    </location>
    <ligand>
        <name>GTP</name>
        <dbReference type="ChEBI" id="CHEBI:37565"/>
    </ligand>
</feature>
<dbReference type="Pfam" id="PF01018">
    <property type="entry name" value="GTP1_OBG"/>
    <property type="match status" value="1"/>
</dbReference>
<dbReference type="GO" id="GO:0000287">
    <property type="term" value="F:magnesium ion binding"/>
    <property type="evidence" value="ECO:0007669"/>
    <property type="project" value="InterPro"/>
</dbReference>
<dbReference type="GO" id="GO:0005737">
    <property type="term" value="C:cytoplasm"/>
    <property type="evidence" value="ECO:0007669"/>
    <property type="project" value="UniProtKB-SubCell"/>
</dbReference>
<comment type="subcellular location">
    <subcellularLocation>
        <location evidence="9">Cytoplasm</location>
    </subcellularLocation>
</comment>
<dbReference type="PANTHER" id="PTHR11702:SF31">
    <property type="entry name" value="MITOCHONDRIAL RIBOSOME-ASSOCIATED GTPASE 2"/>
    <property type="match status" value="1"/>
</dbReference>
<evidence type="ECO:0000256" key="1">
    <source>
        <dbReference type="ARBA" id="ARBA00001946"/>
    </source>
</evidence>
<dbReference type="GO" id="GO:0005525">
    <property type="term" value="F:GTP binding"/>
    <property type="evidence" value="ECO:0007669"/>
    <property type="project" value="UniProtKB-UniRule"/>
</dbReference>
<feature type="binding site" evidence="9">
    <location>
        <begin position="211"/>
        <end position="214"/>
    </location>
    <ligand>
        <name>GTP</name>
        <dbReference type="ChEBI" id="CHEBI:37565"/>
    </ligand>
</feature>
<accession>A0A926D6P9</accession>
<gene>
    <name evidence="13" type="primary">obgE</name>
    <name evidence="9" type="synonym">obg</name>
    <name evidence="13" type="ORF">H8696_11115</name>
</gene>
<organism evidence="13 14">
    <name type="scientific">Gehongia tenuis</name>
    <dbReference type="NCBI Taxonomy" id="2763655"/>
    <lineage>
        <taxon>Bacteria</taxon>
        <taxon>Bacillati</taxon>
        <taxon>Bacillota</taxon>
        <taxon>Clostridia</taxon>
        <taxon>Christensenellales</taxon>
        <taxon>Christensenellaceae</taxon>
        <taxon>Gehongia</taxon>
    </lineage>
</organism>
<dbReference type="HAMAP" id="MF_01454">
    <property type="entry name" value="GTPase_Obg"/>
    <property type="match status" value="1"/>
</dbReference>
<feature type="domain" description="OBG-type G" evidence="10">
    <location>
        <begin position="158"/>
        <end position="329"/>
    </location>
</feature>
<dbReference type="RefSeq" id="WP_249317516.1">
    <property type="nucleotide sequence ID" value="NZ_JACRSR010000007.1"/>
</dbReference>
<dbReference type="PROSITE" id="PS51883">
    <property type="entry name" value="OBG"/>
    <property type="match status" value="1"/>
</dbReference>
<evidence type="ECO:0000259" key="11">
    <source>
        <dbReference type="PROSITE" id="PS51881"/>
    </source>
</evidence>
<keyword evidence="14" id="KW-1185">Reference proteome</keyword>
<name>A0A926D6P9_9FIRM</name>
<feature type="binding site" evidence="9">
    <location>
        <begin position="164"/>
        <end position="171"/>
    </location>
    <ligand>
        <name>GTP</name>
        <dbReference type="ChEBI" id="CHEBI:37565"/>
    </ligand>
</feature>
<evidence type="ECO:0000256" key="7">
    <source>
        <dbReference type="ARBA" id="ARBA00022842"/>
    </source>
</evidence>
<dbReference type="InterPro" id="IPR036726">
    <property type="entry name" value="GTP1_OBG_dom_sf"/>
</dbReference>
<comment type="similarity">
    <text evidence="2 9">Belongs to the TRAFAC class OBG-HflX-like GTPase superfamily. OBG GTPase family.</text>
</comment>
<dbReference type="InterPro" id="IPR006169">
    <property type="entry name" value="GTP1_OBG_dom"/>
</dbReference>
<dbReference type="PROSITE" id="PS51881">
    <property type="entry name" value="OCT"/>
    <property type="match status" value="1"/>
</dbReference>
<dbReference type="Pfam" id="PF09269">
    <property type="entry name" value="DUF1967"/>
    <property type="match status" value="1"/>
</dbReference>
<dbReference type="NCBIfam" id="TIGR00231">
    <property type="entry name" value="small_GTP"/>
    <property type="match status" value="1"/>
</dbReference>
<dbReference type="PROSITE" id="PS00905">
    <property type="entry name" value="GTP1_OBG"/>
    <property type="match status" value="1"/>
</dbReference>
<evidence type="ECO:0000259" key="12">
    <source>
        <dbReference type="PROSITE" id="PS51883"/>
    </source>
</evidence>
<dbReference type="CDD" id="cd01898">
    <property type="entry name" value="Obg"/>
    <property type="match status" value="1"/>
</dbReference>
<dbReference type="PROSITE" id="PS51710">
    <property type="entry name" value="G_OBG"/>
    <property type="match status" value="1"/>
</dbReference>
<feature type="binding site" evidence="9">
    <location>
        <position position="191"/>
    </location>
    <ligand>
        <name>Mg(2+)</name>
        <dbReference type="ChEBI" id="CHEBI:18420"/>
    </ligand>
</feature>
<dbReference type="FunFam" id="2.70.210.12:FF:000001">
    <property type="entry name" value="GTPase Obg"/>
    <property type="match status" value="1"/>
</dbReference>
<dbReference type="InterPro" id="IPR015349">
    <property type="entry name" value="OCT_dom"/>
</dbReference>
<evidence type="ECO:0000256" key="4">
    <source>
        <dbReference type="ARBA" id="ARBA00022723"/>
    </source>
</evidence>
<dbReference type="SUPFAM" id="SSF82051">
    <property type="entry name" value="Obg GTP-binding protein N-terminal domain"/>
    <property type="match status" value="1"/>
</dbReference>
<dbReference type="Proteomes" id="UP000623172">
    <property type="component" value="Unassembled WGS sequence"/>
</dbReference>
<reference evidence="13" key="1">
    <citation type="submission" date="2020-08" db="EMBL/GenBank/DDBJ databases">
        <title>Genome public.</title>
        <authorList>
            <person name="Liu C."/>
            <person name="Sun Q."/>
        </authorList>
    </citation>
    <scope>NUCLEOTIDE SEQUENCE</scope>
    <source>
        <strain evidence="13">NSJ-53</strain>
    </source>
</reference>
<dbReference type="Pfam" id="PF01926">
    <property type="entry name" value="MMR_HSR1"/>
    <property type="match status" value="1"/>
</dbReference>
<dbReference type="Gene3D" id="3.40.50.300">
    <property type="entry name" value="P-loop containing nucleotide triphosphate hydrolases"/>
    <property type="match status" value="1"/>
</dbReference>
<proteinExistence type="inferred from homology"/>
<feature type="binding site" evidence="9">
    <location>
        <position position="171"/>
    </location>
    <ligand>
        <name>Mg(2+)</name>
        <dbReference type="ChEBI" id="CHEBI:18420"/>
    </ligand>
</feature>
<evidence type="ECO:0000256" key="6">
    <source>
        <dbReference type="ARBA" id="ARBA00022801"/>
    </source>
</evidence>
<keyword evidence="5 9" id="KW-0547">Nucleotide-binding</keyword>
<keyword evidence="3 9" id="KW-0963">Cytoplasm</keyword>
<dbReference type="InterPro" id="IPR031167">
    <property type="entry name" value="G_OBG"/>
</dbReference>
<keyword evidence="6 9" id="KW-0378">Hydrolase</keyword>
<dbReference type="NCBIfam" id="TIGR02729">
    <property type="entry name" value="Obg_CgtA"/>
    <property type="match status" value="1"/>
</dbReference>
<dbReference type="InterPro" id="IPR045086">
    <property type="entry name" value="OBG_GTPase"/>
</dbReference>
<dbReference type="NCBIfam" id="NF008956">
    <property type="entry name" value="PRK12299.1"/>
    <property type="match status" value="1"/>
</dbReference>
<evidence type="ECO:0000256" key="3">
    <source>
        <dbReference type="ARBA" id="ARBA00022490"/>
    </source>
</evidence>
<comment type="caution">
    <text evidence="13">The sequence shown here is derived from an EMBL/GenBank/DDBJ whole genome shotgun (WGS) entry which is preliminary data.</text>
</comment>
<evidence type="ECO:0000313" key="14">
    <source>
        <dbReference type="Proteomes" id="UP000623172"/>
    </source>
</evidence>
<feature type="domain" description="Obg" evidence="12">
    <location>
        <begin position="1"/>
        <end position="157"/>
    </location>
</feature>
<dbReference type="InterPro" id="IPR006073">
    <property type="entry name" value="GTP-bd"/>
</dbReference>
<comment type="cofactor">
    <cofactor evidence="1 9">
        <name>Mg(2+)</name>
        <dbReference type="ChEBI" id="CHEBI:18420"/>
    </cofactor>
</comment>